<proteinExistence type="predicted"/>
<evidence type="ECO:0000256" key="3">
    <source>
        <dbReference type="ARBA" id="ARBA00022692"/>
    </source>
</evidence>
<dbReference type="Gene3D" id="3.10.20.310">
    <property type="entry name" value="membrane protein fhac"/>
    <property type="match status" value="1"/>
</dbReference>
<dbReference type="Proteomes" id="UP000631576">
    <property type="component" value="Unassembled WGS sequence"/>
</dbReference>
<keyword evidence="2" id="KW-0132">Cell division</keyword>
<sequence>MTQQRNRKTDRGRSRTTAKHYSRDDIIYLAGSEDLHDREIRSQNNKNNKKQSKKHKKNRRNVSGKVFLYLFIIIIICAGLVYLETLIFQLKQIRVTGNVYTTQQEVEEWVKQNPYSGNTLYDLWYFNRENCTQLPSVEKVKVSLISPRKINVAVTEKTMTGRIDLGSGYLYFDKDGIASLKSEELIEGTAMIEGIQIEESKVKLGKKIPVDDKDVFKQLSELIALLQENELTADKIICSGSELTVVFGNVRVSLGSASYEDKIPQISPILQKLSEQYENQSGELHLESYQTSDTSIRFVPDTQ</sequence>
<dbReference type="PANTHER" id="PTHR37820:SF1">
    <property type="entry name" value="CELL DIVISION PROTEIN FTSQ"/>
    <property type="match status" value="1"/>
</dbReference>
<keyword evidence="10" id="KW-1185">Reference proteome</keyword>
<dbReference type="EMBL" id="JACOPE010000001">
    <property type="protein sequence ID" value="MBC5683811.1"/>
    <property type="molecule type" value="Genomic_DNA"/>
</dbReference>
<evidence type="ECO:0000256" key="5">
    <source>
        <dbReference type="ARBA" id="ARBA00023306"/>
    </source>
</evidence>
<evidence type="ECO:0000256" key="1">
    <source>
        <dbReference type="ARBA" id="ARBA00022475"/>
    </source>
</evidence>
<feature type="compositionally biased region" description="Basic residues" evidence="6">
    <location>
        <begin position="47"/>
        <end position="58"/>
    </location>
</feature>
<comment type="caution">
    <text evidence="9">The sequence shown here is derived from an EMBL/GenBank/DDBJ whole genome shotgun (WGS) entry which is preliminary data.</text>
</comment>
<evidence type="ECO:0000256" key="6">
    <source>
        <dbReference type="SAM" id="MobiDB-lite"/>
    </source>
</evidence>
<keyword evidence="4 7" id="KW-1133">Transmembrane helix</keyword>
<reference evidence="9 10" key="1">
    <citation type="submission" date="2020-08" db="EMBL/GenBank/DDBJ databases">
        <title>Genome public.</title>
        <authorList>
            <person name="Liu C."/>
            <person name="Sun Q."/>
        </authorList>
    </citation>
    <scope>NUCLEOTIDE SEQUENCE [LARGE SCALE GENOMIC DNA]</scope>
    <source>
        <strain evidence="9 10">NSJ-13</strain>
    </source>
</reference>
<dbReference type="PANTHER" id="PTHR37820">
    <property type="entry name" value="CELL DIVISION PROTEIN DIVIB"/>
    <property type="match status" value="1"/>
</dbReference>
<feature type="transmembrane region" description="Helical" evidence="7">
    <location>
        <begin position="66"/>
        <end position="83"/>
    </location>
</feature>
<evidence type="ECO:0000313" key="9">
    <source>
        <dbReference type="EMBL" id="MBC5683811.1"/>
    </source>
</evidence>
<keyword evidence="1" id="KW-1003">Cell membrane</keyword>
<dbReference type="InterPro" id="IPR050487">
    <property type="entry name" value="FtsQ_DivIB"/>
</dbReference>
<evidence type="ECO:0000256" key="4">
    <source>
        <dbReference type="ARBA" id="ARBA00022989"/>
    </source>
</evidence>
<accession>A0ABR7GAJ8</accession>
<organism evidence="9 10">
    <name type="scientific">Ruminococcus hominis</name>
    <dbReference type="NCBI Taxonomy" id="2763065"/>
    <lineage>
        <taxon>Bacteria</taxon>
        <taxon>Bacillati</taxon>
        <taxon>Bacillota</taxon>
        <taxon>Clostridia</taxon>
        <taxon>Eubacteriales</taxon>
        <taxon>Oscillospiraceae</taxon>
        <taxon>Ruminococcus</taxon>
    </lineage>
</organism>
<evidence type="ECO:0000313" key="10">
    <source>
        <dbReference type="Proteomes" id="UP000631576"/>
    </source>
</evidence>
<dbReference type="RefSeq" id="WP_186865142.1">
    <property type="nucleotide sequence ID" value="NZ_JACOPE010000001.1"/>
</dbReference>
<evidence type="ECO:0000259" key="8">
    <source>
        <dbReference type="Pfam" id="PF08478"/>
    </source>
</evidence>
<keyword evidence="3 7" id="KW-0812">Transmembrane</keyword>
<protein>
    <submittedName>
        <fullName evidence="9">FtsQ-type POTRA domain-containing protein</fullName>
    </submittedName>
</protein>
<feature type="domain" description="POTRA" evidence="8">
    <location>
        <begin position="88"/>
        <end position="156"/>
    </location>
</feature>
<name>A0ABR7GAJ8_9FIRM</name>
<keyword evidence="5" id="KW-0131">Cell cycle</keyword>
<evidence type="ECO:0000256" key="2">
    <source>
        <dbReference type="ARBA" id="ARBA00022618"/>
    </source>
</evidence>
<dbReference type="InterPro" id="IPR013685">
    <property type="entry name" value="POTRA_FtsQ_type"/>
</dbReference>
<keyword evidence="7" id="KW-0472">Membrane</keyword>
<feature type="region of interest" description="Disordered" evidence="6">
    <location>
        <begin position="38"/>
        <end position="58"/>
    </location>
</feature>
<evidence type="ECO:0000256" key="7">
    <source>
        <dbReference type="SAM" id="Phobius"/>
    </source>
</evidence>
<dbReference type="Pfam" id="PF08478">
    <property type="entry name" value="POTRA_1"/>
    <property type="match status" value="1"/>
</dbReference>
<gene>
    <name evidence="9" type="ORF">H8S40_09565</name>
</gene>